<gene>
    <name evidence="1" type="ORF">H4281_12565</name>
</gene>
<keyword evidence="2" id="KW-1185">Reference proteome</keyword>
<dbReference type="AlphaFoldDB" id="A0A7W3VWF5"/>
<dbReference type="RefSeq" id="WP_182891057.1">
    <property type="nucleotide sequence ID" value="NZ_JACGZW010000004.1"/>
</dbReference>
<accession>A0A7W3VWF5</accession>
<organism evidence="1 2">
    <name type="scientific">Amycolatopsis dendrobii</name>
    <dbReference type="NCBI Taxonomy" id="2760662"/>
    <lineage>
        <taxon>Bacteria</taxon>
        <taxon>Bacillati</taxon>
        <taxon>Actinomycetota</taxon>
        <taxon>Actinomycetes</taxon>
        <taxon>Pseudonocardiales</taxon>
        <taxon>Pseudonocardiaceae</taxon>
        <taxon>Amycolatopsis</taxon>
    </lineage>
</organism>
<dbReference type="Proteomes" id="UP000526734">
    <property type="component" value="Unassembled WGS sequence"/>
</dbReference>
<name>A0A7W3VWF5_9PSEU</name>
<proteinExistence type="predicted"/>
<comment type="caution">
    <text evidence="1">The sequence shown here is derived from an EMBL/GenBank/DDBJ whole genome shotgun (WGS) entry which is preliminary data.</text>
</comment>
<evidence type="ECO:0000313" key="2">
    <source>
        <dbReference type="Proteomes" id="UP000526734"/>
    </source>
</evidence>
<sequence>MITSLDMLQHVVEHAKRWRLSDERFKQLDITAAQASITLPDHAVALFVEWAHHLDGVLITASAGYPRTSGLLHAVGKLLSGHVVHVYVTSDGERMRNATLLGSVLLAEVEQYHRHNLTPVGAE</sequence>
<protein>
    <submittedName>
        <fullName evidence="1">Uncharacterized protein</fullName>
    </submittedName>
</protein>
<evidence type="ECO:0000313" key="1">
    <source>
        <dbReference type="EMBL" id="MBB1153967.1"/>
    </source>
</evidence>
<dbReference type="EMBL" id="JACGZW010000004">
    <property type="protein sequence ID" value="MBB1153967.1"/>
    <property type="molecule type" value="Genomic_DNA"/>
</dbReference>
<reference evidence="1 2" key="1">
    <citation type="submission" date="2020-08" db="EMBL/GenBank/DDBJ databases">
        <title>Amycolatopsis sp. nov. DR6-1 isolated from Dendrobium heterocarpum.</title>
        <authorList>
            <person name="Tedsree N."/>
            <person name="Kuncharoen N."/>
            <person name="Likhitwitayawuid K."/>
            <person name="Tanasupawat S."/>
        </authorList>
    </citation>
    <scope>NUCLEOTIDE SEQUENCE [LARGE SCALE GENOMIC DNA]</scope>
    <source>
        <strain evidence="1 2">DR6-1</strain>
    </source>
</reference>